<dbReference type="Gene3D" id="1.20.1260.10">
    <property type="match status" value="1"/>
</dbReference>
<dbReference type="InterPro" id="IPR012347">
    <property type="entry name" value="Ferritin-like"/>
</dbReference>
<dbReference type="eggNOG" id="COG3544">
    <property type="taxonomic scope" value="Bacteria"/>
</dbReference>
<keyword evidence="4" id="KW-1185">Reference proteome</keyword>
<evidence type="ECO:0000313" key="3">
    <source>
        <dbReference type="EMBL" id="BAC88804.1"/>
    </source>
</evidence>
<evidence type="ECO:0000259" key="2">
    <source>
        <dbReference type="Pfam" id="PF03713"/>
    </source>
</evidence>
<proteinExistence type="predicted"/>
<dbReference type="STRING" id="251221.gene:10758341"/>
<dbReference type="EMBL" id="BA000045">
    <property type="protein sequence ID" value="BAC88804.1"/>
    <property type="molecule type" value="Genomic_DNA"/>
</dbReference>
<dbReference type="HOGENOM" id="CLU_074343_4_2_3"/>
<dbReference type="PANTHER" id="PTHR36933">
    <property type="entry name" value="SLL0788 PROTEIN"/>
    <property type="match status" value="1"/>
</dbReference>
<organism evidence="3 4">
    <name type="scientific">Gloeobacter violaceus (strain ATCC 29082 / PCC 7421)</name>
    <dbReference type="NCBI Taxonomy" id="251221"/>
    <lineage>
        <taxon>Bacteria</taxon>
        <taxon>Bacillati</taxon>
        <taxon>Cyanobacteriota</taxon>
        <taxon>Cyanophyceae</taxon>
        <taxon>Gloeobacterales</taxon>
        <taxon>Gloeobacteraceae</taxon>
        <taxon>Gloeobacter</taxon>
    </lineage>
</organism>
<sequence>MHRPWSILAAGLWLAGLGAFASPGGSHSETPFLQAMEDMHRAMAALPAGGDTDRDFAGLMLLHHRGAIDMARAQLLHGKDPALRRLAQEIVIEQQAEIELMRLWLARQR</sequence>
<evidence type="ECO:0000313" key="4">
    <source>
        <dbReference type="Proteomes" id="UP000000557"/>
    </source>
</evidence>
<reference evidence="3 4" key="2">
    <citation type="journal article" date="2003" name="DNA Res.">
        <title>Complete genome structure of Gloeobacter violaceus PCC 7421, a cyanobacterium that lacks thylakoids (supplement).</title>
        <authorList>
            <person name="Nakamura Y."/>
            <person name="Kaneko T."/>
            <person name="Sato S."/>
            <person name="Mimuro M."/>
            <person name="Miyashita H."/>
            <person name="Tsuchiya T."/>
            <person name="Sasamoto S."/>
            <person name="Watanabe A."/>
            <person name="Kawashima K."/>
            <person name="Kishida Y."/>
            <person name="Kiyokawa C."/>
            <person name="Kohara M."/>
            <person name="Matsumoto M."/>
            <person name="Matsuno A."/>
            <person name="Nakazaki N."/>
            <person name="Shimpo S."/>
            <person name="Takeuchi C."/>
            <person name="Yamada M."/>
            <person name="Tabata S."/>
        </authorList>
    </citation>
    <scope>NUCLEOTIDE SEQUENCE [LARGE SCALE GENOMIC DNA]</scope>
    <source>
        <strain evidence="4">ATCC 29082 / PCC 7421</strain>
    </source>
</reference>
<gene>
    <name evidence="3" type="ordered locus">gll0863</name>
</gene>
<keyword evidence="1" id="KW-0732">Signal</keyword>
<dbReference type="AlphaFoldDB" id="Q7NMA3"/>
<dbReference type="RefSeq" id="WP_011140865.1">
    <property type="nucleotide sequence ID" value="NC_005125.1"/>
</dbReference>
<accession>Q7NMA3</accession>
<dbReference type="InParanoid" id="Q7NMA3"/>
<feature type="chain" id="PRO_5004290545" evidence="1">
    <location>
        <begin position="22"/>
        <end position="109"/>
    </location>
</feature>
<dbReference type="KEGG" id="gvi:gll0863"/>
<feature type="domain" description="DUF305" evidence="2">
    <location>
        <begin position="36"/>
        <end position="105"/>
    </location>
</feature>
<dbReference type="Proteomes" id="UP000000557">
    <property type="component" value="Chromosome"/>
</dbReference>
<name>Q7NMA3_GLOVI</name>
<dbReference type="InterPro" id="IPR005183">
    <property type="entry name" value="DUF305_CopM-like"/>
</dbReference>
<feature type="signal peptide" evidence="1">
    <location>
        <begin position="1"/>
        <end position="21"/>
    </location>
</feature>
<reference evidence="3 4" key="1">
    <citation type="journal article" date="2003" name="DNA Res.">
        <title>Complete genome structure of Gloeobacter violaceus PCC 7421, a cyanobacterium that lacks thylakoids.</title>
        <authorList>
            <person name="Nakamura Y."/>
            <person name="Kaneko T."/>
            <person name="Sato S."/>
            <person name="Mimuro M."/>
            <person name="Miyashita H."/>
            <person name="Tsuchiya T."/>
            <person name="Sasamoto S."/>
            <person name="Watanabe A."/>
            <person name="Kawashima K."/>
            <person name="Kishida Y."/>
            <person name="Kiyokawa C."/>
            <person name="Kohara M."/>
            <person name="Matsumoto M."/>
            <person name="Matsuno A."/>
            <person name="Nakazaki N."/>
            <person name="Shimpo S."/>
            <person name="Takeuchi C."/>
            <person name="Yamada M."/>
            <person name="Tabata S."/>
        </authorList>
    </citation>
    <scope>NUCLEOTIDE SEQUENCE [LARGE SCALE GENOMIC DNA]</scope>
    <source>
        <strain evidence="4">ATCC 29082 / PCC 7421</strain>
    </source>
</reference>
<dbReference type="OrthoDB" id="517560at2"/>
<dbReference type="EnsemblBacteria" id="BAC88804">
    <property type="protein sequence ID" value="BAC88804"/>
    <property type="gene ID" value="BAC88804"/>
</dbReference>
<dbReference type="Pfam" id="PF03713">
    <property type="entry name" value="DUF305"/>
    <property type="match status" value="1"/>
</dbReference>
<evidence type="ECO:0000256" key="1">
    <source>
        <dbReference type="SAM" id="SignalP"/>
    </source>
</evidence>
<dbReference type="PANTHER" id="PTHR36933:SF1">
    <property type="entry name" value="SLL0788 PROTEIN"/>
    <property type="match status" value="1"/>
</dbReference>
<protein>
    <submittedName>
        <fullName evidence="3">Gll0863 protein</fullName>
    </submittedName>
</protein>